<protein>
    <submittedName>
        <fullName evidence="1">Uncharacterized protein</fullName>
    </submittedName>
</protein>
<organism evidence="1">
    <name type="scientific">uncultured Caudovirales phage</name>
    <dbReference type="NCBI Taxonomy" id="2100421"/>
    <lineage>
        <taxon>Viruses</taxon>
        <taxon>Duplodnaviria</taxon>
        <taxon>Heunggongvirae</taxon>
        <taxon>Uroviricota</taxon>
        <taxon>Caudoviricetes</taxon>
        <taxon>Peduoviridae</taxon>
        <taxon>Maltschvirus</taxon>
        <taxon>Maltschvirus maltsch</taxon>
    </lineage>
</organism>
<evidence type="ECO:0000313" key="1">
    <source>
        <dbReference type="EMBL" id="CAB5218494.1"/>
    </source>
</evidence>
<gene>
    <name evidence="1" type="ORF">UFOVP217_26</name>
</gene>
<name>A0A6J7WQW7_9CAUD</name>
<proteinExistence type="predicted"/>
<sequence length="113" mass="12650">MSYLQIEIGGKLRGVKFNQLAIEIIGTYNNTETATGFLYAMVYGGLMGNTYVKREDLDYTFEQVCDWVDAMDKKDDVVAKLTAALTEANAWKNLVKPQTEIESVEADAEKKKA</sequence>
<dbReference type="EMBL" id="LR798259">
    <property type="protein sequence ID" value="CAB5218494.1"/>
    <property type="molecule type" value="Genomic_DNA"/>
</dbReference>
<reference evidence="1" key="1">
    <citation type="submission" date="2020-05" db="EMBL/GenBank/DDBJ databases">
        <authorList>
            <person name="Chiriac C."/>
            <person name="Salcher M."/>
            <person name="Ghai R."/>
            <person name="Kavagutti S V."/>
        </authorList>
    </citation>
    <scope>NUCLEOTIDE SEQUENCE</scope>
</reference>
<accession>A0A6J7WQW7</accession>